<evidence type="ECO:0000256" key="1">
    <source>
        <dbReference type="SAM" id="Phobius"/>
    </source>
</evidence>
<feature type="transmembrane region" description="Helical" evidence="1">
    <location>
        <begin position="7"/>
        <end position="31"/>
    </location>
</feature>
<evidence type="ECO:0000313" key="3">
    <source>
        <dbReference type="Proteomes" id="UP000030207"/>
    </source>
</evidence>
<keyword evidence="3" id="KW-1185">Reference proteome</keyword>
<dbReference type="Proteomes" id="UP000030207">
    <property type="component" value="Segment"/>
</dbReference>
<accession>A0A0A0RND8</accession>
<proteinExistence type="predicted"/>
<evidence type="ECO:0000313" key="2">
    <source>
        <dbReference type="EMBL" id="AIW03615.1"/>
    </source>
</evidence>
<gene>
    <name evidence="2" type="ORF">CPT_Moonbeam217</name>
</gene>
<dbReference type="OrthoDB" id="37601at10239"/>
<dbReference type="KEGG" id="vg:24608192"/>
<dbReference type="RefSeq" id="YP_009151780.1">
    <property type="nucleotide sequence ID" value="NC_027374.1"/>
</dbReference>
<name>A0A0A0RND8_9CAUD</name>
<dbReference type="EMBL" id="KM236246">
    <property type="protein sequence ID" value="AIW03615.1"/>
    <property type="molecule type" value="Genomic_DNA"/>
</dbReference>
<organism evidence="2 3">
    <name type="scientific">Bacillus phage Moonbeam</name>
    <dbReference type="NCBI Taxonomy" id="1540091"/>
    <lineage>
        <taxon>Viruses</taxon>
        <taxon>Duplodnaviria</taxon>
        <taxon>Heunggongvirae</taxon>
        <taxon>Uroviricota</taxon>
        <taxon>Caudoviricetes</taxon>
        <taxon>Herelleviridae</taxon>
        <taxon>Bastillevirinae</taxon>
        <taxon>Moonbeamvirus</taxon>
        <taxon>Moonbeamvirus moonbeam</taxon>
    </lineage>
</organism>
<keyword evidence="1" id="KW-0812">Transmembrane</keyword>
<keyword evidence="1" id="KW-0472">Membrane</keyword>
<dbReference type="GeneID" id="24608192"/>
<sequence>MQKIKDGLYIIGAIVGFILFLMIAAFLLTNVYDAEGIPVITLIGLCSAIGTLLLDLTIERWKEEYEEEDK</sequence>
<protein>
    <submittedName>
        <fullName evidence="2">Uncharacterized protein</fullName>
    </submittedName>
</protein>
<feature type="transmembrane region" description="Helical" evidence="1">
    <location>
        <begin position="37"/>
        <end position="56"/>
    </location>
</feature>
<keyword evidence="1" id="KW-1133">Transmembrane helix</keyword>
<reference evidence="2 3" key="1">
    <citation type="submission" date="2014-07" db="EMBL/GenBank/DDBJ databases">
        <title>Complete Genome of Bacillus megaterium Myophage Moonbeam.</title>
        <authorList>
            <person name="Cadungog J.N."/>
            <person name="Khatemi B.E."/>
            <person name="Hernandez A.C."/>
            <person name="Everett G.F.K."/>
        </authorList>
    </citation>
    <scope>NUCLEOTIDE SEQUENCE [LARGE SCALE GENOMIC DNA]</scope>
</reference>